<evidence type="ECO:0000256" key="2">
    <source>
        <dbReference type="ARBA" id="ARBA00012438"/>
    </source>
</evidence>
<dbReference type="PROSITE" id="PS50109">
    <property type="entry name" value="HIS_KIN"/>
    <property type="match status" value="1"/>
</dbReference>
<evidence type="ECO:0000259" key="8">
    <source>
        <dbReference type="PROSITE" id="PS50109"/>
    </source>
</evidence>
<evidence type="ECO:0000256" key="6">
    <source>
        <dbReference type="SAM" id="Coils"/>
    </source>
</evidence>
<evidence type="ECO:0000256" key="3">
    <source>
        <dbReference type="ARBA" id="ARBA00022553"/>
    </source>
</evidence>
<dbReference type="PRINTS" id="PR00344">
    <property type="entry name" value="BCTRLSENSOR"/>
</dbReference>
<dbReference type="SMART" id="SM00388">
    <property type="entry name" value="HisKA"/>
    <property type="match status" value="1"/>
</dbReference>
<keyword evidence="3" id="KW-0597">Phosphoprotein</keyword>
<dbReference type="SMART" id="SM00387">
    <property type="entry name" value="HATPase_c"/>
    <property type="match status" value="1"/>
</dbReference>
<dbReference type="Pfam" id="PF00512">
    <property type="entry name" value="HisKA"/>
    <property type="match status" value="1"/>
</dbReference>
<feature type="domain" description="Histidine kinase" evidence="8">
    <location>
        <begin position="222"/>
        <end position="431"/>
    </location>
</feature>
<dbReference type="InterPro" id="IPR005467">
    <property type="entry name" value="His_kinase_dom"/>
</dbReference>
<dbReference type="PANTHER" id="PTHR43047">
    <property type="entry name" value="TWO-COMPONENT HISTIDINE PROTEIN KINASE"/>
    <property type="match status" value="1"/>
</dbReference>
<accession>A0A7D5RCK8</accession>
<evidence type="ECO:0000313" key="10">
    <source>
        <dbReference type="Proteomes" id="UP000509478"/>
    </source>
</evidence>
<dbReference type="SUPFAM" id="SSF55874">
    <property type="entry name" value="ATPase domain of HSP90 chaperone/DNA topoisomerase II/histidine kinase"/>
    <property type="match status" value="1"/>
</dbReference>
<organism evidence="9 10">
    <name type="scientific">Nitrosopumilus ureiphilus</name>
    <dbReference type="NCBI Taxonomy" id="1470067"/>
    <lineage>
        <taxon>Archaea</taxon>
        <taxon>Nitrososphaerota</taxon>
        <taxon>Nitrososphaeria</taxon>
        <taxon>Nitrosopumilales</taxon>
        <taxon>Nitrosopumilaceae</taxon>
        <taxon>Nitrosopumilus</taxon>
    </lineage>
</organism>
<feature type="coiled-coil region" evidence="6">
    <location>
        <begin position="188"/>
        <end position="215"/>
    </location>
</feature>
<dbReference type="CDD" id="cd00082">
    <property type="entry name" value="HisKA"/>
    <property type="match status" value="1"/>
</dbReference>
<keyword evidence="7" id="KW-0472">Membrane</keyword>
<keyword evidence="10" id="KW-1185">Reference proteome</keyword>
<dbReference type="InterPro" id="IPR036890">
    <property type="entry name" value="HATPase_C_sf"/>
</dbReference>
<protein>
    <recommendedName>
        <fullName evidence="2">histidine kinase</fullName>
        <ecNumber evidence="2">2.7.13.3</ecNumber>
    </recommendedName>
</protein>
<dbReference type="Gene3D" id="3.30.565.10">
    <property type="entry name" value="Histidine kinase-like ATPase, C-terminal domain"/>
    <property type="match status" value="1"/>
</dbReference>
<keyword evidence="6" id="KW-0175">Coiled coil</keyword>
<dbReference type="SUPFAM" id="SSF47384">
    <property type="entry name" value="Homodimeric domain of signal transducing histidine kinase"/>
    <property type="match status" value="1"/>
</dbReference>
<sequence length="448" mass="52155">MEEINHNFNYHDEYVQKLSNFESMKSKYEKQMRIFEIMSSEKKYVEGGSFWIYNTEIKTDLQDFNDFVMKNQKIDEYLTGKKSLELQKKVLSYYELHLTYENSASELLKYFYEGNQSEFIREYNVVKSLHLELLEKNEEIKQILQIIPIYSKLSTEYIINNFQILQLTMTVIVGIVTTMLVFFLNQISANLKLEIKSQTKNLQKLNNKLRRIDSKRKEFISIASHELKGPIQPIFGFVELAKTEIISKHEALEGIANVALNLENIANNVLDLTKIENNELELYHEKCNINDIIQEVVNSENFNPEKKVPIKTKLDVDVVLSLDKTRIKQVFRNIIDNCIKFTESGEIKIHTHLLKEEKSLKIFCTDSGPEIPKEILPRIFKKFVTHGNGNISSVGLGLYISKKIIDAHNGEISAYNQNKHPVFEITLPLVTFQINRKRDESSKLQTAI</sequence>
<dbReference type="InterPro" id="IPR003661">
    <property type="entry name" value="HisK_dim/P_dom"/>
</dbReference>
<dbReference type="KEGG" id="nue:C5F50_07035"/>
<dbReference type="EC" id="2.7.13.3" evidence="2"/>
<name>A0A7D5RCK8_9ARCH</name>
<evidence type="ECO:0000256" key="5">
    <source>
        <dbReference type="ARBA" id="ARBA00022777"/>
    </source>
</evidence>
<keyword evidence="7" id="KW-0812">Transmembrane</keyword>
<dbReference type="GO" id="GO:0005886">
    <property type="term" value="C:plasma membrane"/>
    <property type="evidence" value="ECO:0007669"/>
    <property type="project" value="TreeGrafter"/>
</dbReference>
<dbReference type="InterPro" id="IPR004358">
    <property type="entry name" value="Sig_transdc_His_kin-like_C"/>
</dbReference>
<dbReference type="InterPro" id="IPR003594">
    <property type="entry name" value="HATPase_dom"/>
</dbReference>
<comment type="catalytic activity">
    <reaction evidence="1">
        <text>ATP + protein L-histidine = ADP + protein N-phospho-L-histidine.</text>
        <dbReference type="EC" id="2.7.13.3"/>
    </reaction>
</comment>
<evidence type="ECO:0000256" key="4">
    <source>
        <dbReference type="ARBA" id="ARBA00022679"/>
    </source>
</evidence>
<dbReference type="InterPro" id="IPR036097">
    <property type="entry name" value="HisK_dim/P_sf"/>
</dbReference>
<dbReference type="OrthoDB" id="342253at2157"/>
<dbReference type="GO" id="GO:0000155">
    <property type="term" value="F:phosphorelay sensor kinase activity"/>
    <property type="evidence" value="ECO:0007669"/>
    <property type="project" value="InterPro"/>
</dbReference>
<keyword evidence="5 9" id="KW-0418">Kinase</keyword>
<gene>
    <name evidence="9" type="ORF">C5F50_07035</name>
</gene>
<dbReference type="Pfam" id="PF02518">
    <property type="entry name" value="HATPase_c"/>
    <property type="match status" value="1"/>
</dbReference>
<proteinExistence type="predicted"/>
<keyword evidence="7" id="KW-1133">Transmembrane helix</keyword>
<dbReference type="Gene3D" id="1.10.287.130">
    <property type="match status" value="1"/>
</dbReference>
<evidence type="ECO:0000313" key="9">
    <source>
        <dbReference type="EMBL" id="QLH07962.1"/>
    </source>
</evidence>
<evidence type="ECO:0000256" key="1">
    <source>
        <dbReference type="ARBA" id="ARBA00000085"/>
    </source>
</evidence>
<dbReference type="EMBL" id="CP026995">
    <property type="protein sequence ID" value="QLH07962.1"/>
    <property type="molecule type" value="Genomic_DNA"/>
</dbReference>
<dbReference type="AlphaFoldDB" id="A0A7D5RCK8"/>
<dbReference type="Proteomes" id="UP000509478">
    <property type="component" value="Chromosome"/>
</dbReference>
<evidence type="ECO:0000256" key="7">
    <source>
        <dbReference type="SAM" id="Phobius"/>
    </source>
</evidence>
<dbReference type="GO" id="GO:0009927">
    <property type="term" value="F:histidine phosphotransfer kinase activity"/>
    <property type="evidence" value="ECO:0007669"/>
    <property type="project" value="TreeGrafter"/>
</dbReference>
<reference evidence="9 10" key="1">
    <citation type="submission" date="2018-02" db="EMBL/GenBank/DDBJ databases">
        <title>Complete genome of Nitrosopumilus ureaphilus PS0.</title>
        <authorList>
            <person name="Qin W."/>
            <person name="Zheng Y."/>
            <person name="Stahl D.A."/>
        </authorList>
    </citation>
    <scope>NUCLEOTIDE SEQUENCE [LARGE SCALE GENOMIC DNA]</scope>
    <source>
        <strain evidence="9 10">PS0</strain>
    </source>
</reference>
<feature type="transmembrane region" description="Helical" evidence="7">
    <location>
        <begin position="164"/>
        <end position="184"/>
    </location>
</feature>
<dbReference type="PANTHER" id="PTHR43047:SF72">
    <property type="entry name" value="OSMOSENSING HISTIDINE PROTEIN KINASE SLN1"/>
    <property type="match status" value="1"/>
</dbReference>
<keyword evidence="4" id="KW-0808">Transferase</keyword>